<evidence type="ECO:0000256" key="1">
    <source>
        <dbReference type="SAM" id="MobiDB-lite"/>
    </source>
</evidence>
<dbReference type="PROSITE" id="PS50943">
    <property type="entry name" value="HTH_CROC1"/>
    <property type="match status" value="1"/>
</dbReference>
<dbReference type="Proteomes" id="UP000502504">
    <property type="component" value="Chromosome"/>
</dbReference>
<dbReference type="Pfam" id="PF13560">
    <property type="entry name" value="HTH_31"/>
    <property type="match status" value="1"/>
</dbReference>
<dbReference type="GO" id="GO:0003677">
    <property type="term" value="F:DNA binding"/>
    <property type="evidence" value="ECO:0007669"/>
    <property type="project" value="InterPro"/>
</dbReference>
<dbReference type="SUPFAM" id="SSF50475">
    <property type="entry name" value="FMN-binding split barrel"/>
    <property type="match status" value="1"/>
</dbReference>
<accession>A0AAE6YGI8</accession>
<dbReference type="EMBL" id="CP050692">
    <property type="protein sequence ID" value="QIT48354.1"/>
    <property type="molecule type" value="Genomic_DNA"/>
</dbReference>
<protein>
    <submittedName>
        <fullName evidence="3">Helix-turn-helix domain-containing protein</fullName>
    </submittedName>
</protein>
<feature type="domain" description="HTH cro/C1-type" evidence="2">
    <location>
        <begin position="35"/>
        <end position="90"/>
    </location>
</feature>
<dbReference type="Gene3D" id="2.30.110.10">
    <property type="entry name" value="Electron Transport, Fmn-binding Protein, Chain A"/>
    <property type="match status" value="1"/>
</dbReference>
<dbReference type="CDD" id="cd00093">
    <property type="entry name" value="HTH_XRE"/>
    <property type="match status" value="1"/>
</dbReference>
<gene>
    <name evidence="3" type="ORF">HCX60_36545</name>
</gene>
<evidence type="ECO:0000313" key="4">
    <source>
        <dbReference type="Proteomes" id="UP000502504"/>
    </source>
</evidence>
<dbReference type="InterPro" id="IPR010982">
    <property type="entry name" value="Lambda_DNA-bd_dom_sf"/>
</dbReference>
<organism evidence="3 4">
    <name type="scientific">Streptomyces antibioticus</name>
    <dbReference type="NCBI Taxonomy" id="1890"/>
    <lineage>
        <taxon>Bacteria</taxon>
        <taxon>Bacillati</taxon>
        <taxon>Actinomycetota</taxon>
        <taxon>Actinomycetes</taxon>
        <taxon>Kitasatosporales</taxon>
        <taxon>Streptomycetaceae</taxon>
        <taxon>Streptomyces</taxon>
    </lineage>
</organism>
<dbReference type="Gene3D" id="1.10.260.40">
    <property type="entry name" value="lambda repressor-like DNA-binding domains"/>
    <property type="match status" value="1"/>
</dbReference>
<evidence type="ECO:0000313" key="3">
    <source>
        <dbReference type="EMBL" id="QIT48354.1"/>
    </source>
</evidence>
<dbReference type="InterPro" id="IPR012349">
    <property type="entry name" value="Split_barrel_FMN-bd"/>
</dbReference>
<dbReference type="SMART" id="SM00530">
    <property type="entry name" value="HTH_XRE"/>
    <property type="match status" value="1"/>
</dbReference>
<feature type="compositionally biased region" description="Basic and acidic residues" evidence="1">
    <location>
        <begin position="1"/>
        <end position="13"/>
    </location>
</feature>
<feature type="region of interest" description="Disordered" evidence="1">
    <location>
        <begin position="1"/>
        <end position="31"/>
    </location>
</feature>
<reference evidence="3 4" key="1">
    <citation type="submission" date="2020-03" db="EMBL/GenBank/DDBJ databases">
        <title>Is there a link between lipid content and antibiotic production in Streptomyces?</title>
        <authorList>
            <person name="David M."/>
            <person name="Lejeune C."/>
            <person name="Abreu S."/>
            <person name="Thibessard A."/>
            <person name="Leblond P."/>
            <person name="Chaminade P."/>
            <person name="Virolle M.-J."/>
        </authorList>
    </citation>
    <scope>NUCLEOTIDE SEQUENCE [LARGE SCALE GENOMIC DNA]</scope>
    <source>
        <strain evidence="3 4">DSM 41481</strain>
    </source>
</reference>
<dbReference type="Pfam" id="PF12900">
    <property type="entry name" value="Pyridox_ox_2"/>
    <property type="match status" value="1"/>
</dbReference>
<dbReference type="InterPro" id="IPR024747">
    <property type="entry name" value="Pyridox_Oxase-rel"/>
</dbReference>
<proteinExistence type="predicted"/>
<dbReference type="SUPFAM" id="SSF47413">
    <property type="entry name" value="lambda repressor-like DNA-binding domains"/>
    <property type="match status" value="1"/>
</dbReference>
<evidence type="ECO:0000259" key="2">
    <source>
        <dbReference type="PROSITE" id="PS50943"/>
    </source>
</evidence>
<dbReference type="RefSeq" id="WP_078636531.1">
    <property type="nucleotide sequence ID" value="NZ_CM007717.1"/>
</dbReference>
<dbReference type="InterPro" id="IPR001387">
    <property type="entry name" value="Cro/C1-type_HTH"/>
</dbReference>
<dbReference type="AlphaFoldDB" id="A0AAE6YGI8"/>
<sequence>MTEPAADARRTDGASEDDQTPTDALTPKGDLGRRLVARRLALGLSREETADRAGMAPSYVAHLEQHADAVPGRGALLTLAAALETTVSALTGGDAEVPPGREQAGRAPEFTELSRAECAELLSSHGVGRLAVATELGPTIVPVNYSVVDDAIVFRTARGATPSLADGCPVAFEVDRIDDVFSQGWSVLARGYARTVTDLGEKRRLAERARSKPWAGGRRDLWVRIEPYAVTGRRIAV</sequence>
<name>A0AAE6YGI8_STRAT</name>